<dbReference type="GO" id="GO:0000981">
    <property type="term" value="F:DNA-binding transcription factor activity, RNA polymerase II-specific"/>
    <property type="evidence" value="ECO:0007669"/>
    <property type="project" value="InterPro"/>
</dbReference>
<feature type="domain" description="Zn(2)-C6 fungal-type" evidence="5">
    <location>
        <begin position="9"/>
        <end position="38"/>
    </location>
</feature>
<evidence type="ECO:0000313" key="7">
    <source>
        <dbReference type="Proteomes" id="UP000235023"/>
    </source>
</evidence>
<gene>
    <name evidence="6" type="ORF">BDW42DRAFT_171905</name>
</gene>
<organism evidence="6 7">
    <name type="scientific">Aspergillus taichungensis</name>
    <dbReference type="NCBI Taxonomy" id="482145"/>
    <lineage>
        <taxon>Eukaryota</taxon>
        <taxon>Fungi</taxon>
        <taxon>Dikarya</taxon>
        <taxon>Ascomycota</taxon>
        <taxon>Pezizomycotina</taxon>
        <taxon>Eurotiomycetes</taxon>
        <taxon>Eurotiomycetidae</taxon>
        <taxon>Eurotiales</taxon>
        <taxon>Aspergillaceae</taxon>
        <taxon>Aspergillus</taxon>
        <taxon>Aspergillus subgen. Circumdati</taxon>
    </lineage>
</organism>
<proteinExistence type="predicted"/>
<dbReference type="GO" id="GO:0009893">
    <property type="term" value="P:positive regulation of metabolic process"/>
    <property type="evidence" value="ECO:0007669"/>
    <property type="project" value="UniProtKB-ARBA"/>
</dbReference>
<dbReference type="OrthoDB" id="4314040at2759"/>
<dbReference type="InterPro" id="IPR036864">
    <property type="entry name" value="Zn2-C6_fun-type_DNA-bd_sf"/>
</dbReference>
<dbReference type="PROSITE" id="PS00463">
    <property type="entry name" value="ZN2_CY6_FUNGAL_1"/>
    <property type="match status" value="1"/>
</dbReference>
<keyword evidence="2" id="KW-0238">DNA-binding</keyword>
<evidence type="ECO:0000313" key="6">
    <source>
        <dbReference type="EMBL" id="PLN79962.1"/>
    </source>
</evidence>
<evidence type="ECO:0000256" key="2">
    <source>
        <dbReference type="ARBA" id="ARBA00023125"/>
    </source>
</evidence>
<evidence type="ECO:0000259" key="5">
    <source>
        <dbReference type="PROSITE" id="PS50048"/>
    </source>
</evidence>
<evidence type="ECO:0000256" key="4">
    <source>
        <dbReference type="ARBA" id="ARBA00023242"/>
    </source>
</evidence>
<dbReference type="InterPro" id="IPR001138">
    <property type="entry name" value="Zn2Cys6_DnaBD"/>
</dbReference>
<keyword evidence="7" id="KW-1185">Reference proteome</keyword>
<evidence type="ECO:0000256" key="3">
    <source>
        <dbReference type="ARBA" id="ARBA00023163"/>
    </source>
</evidence>
<dbReference type="GO" id="GO:0003677">
    <property type="term" value="F:DNA binding"/>
    <property type="evidence" value="ECO:0007669"/>
    <property type="project" value="UniProtKB-KW"/>
</dbReference>
<dbReference type="InterPro" id="IPR053178">
    <property type="entry name" value="Osmoadaptation_assoc"/>
</dbReference>
<dbReference type="Pfam" id="PF00172">
    <property type="entry name" value="Zn_clus"/>
    <property type="match status" value="1"/>
</dbReference>
<sequence>MPGVPSGRGCEACRKQKKKCDQTQPSCARCARLNIPCVGGGVRRFKFMDQGVVVKLAVDRKKNPLPPRTRSPTPQFLPSSQTNAIANAFVCMMEVTDVRYDISCYGAFLKQVPSRLGNSPVLDASVTALTHASAALYTRQDHAEVFQKYGHGLSVLRTALNNAHKSHSADTLCAIYFLMIAEGWIMRKYDVCVGHVNGMAYVLNILAAKLDPDPFEQDLLQTLCIPVILSSIFDPTVQLPASVMRRISVAGPRRPNSNQGASIQSLQITTFAKFPGLVHHPELHFSDLVATYQQMRLEYSILRRRLDTRTADIAAEVNRVPSLETMRLQSLCQVGCCLMLTLAIILNRVYHTCDPLETSLDDDLHHFCRESLTLAEAALPHRPLGSSPIPLNLSIAWAVVRDADLRDRIEGIIELYEASYIKTPWKTSAFLLQQHLKQLRLRMASLPPLEDSLRMDSSSSSATPS</sequence>
<dbReference type="SMART" id="SM00066">
    <property type="entry name" value="GAL4"/>
    <property type="match status" value="1"/>
</dbReference>
<keyword evidence="1" id="KW-0805">Transcription regulation</keyword>
<protein>
    <recommendedName>
        <fullName evidence="5">Zn(2)-C6 fungal-type domain-containing protein</fullName>
    </recommendedName>
</protein>
<name>A0A2J5HRN2_9EURO</name>
<dbReference type="EMBL" id="KZ559553">
    <property type="protein sequence ID" value="PLN79962.1"/>
    <property type="molecule type" value="Genomic_DNA"/>
</dbReference>
<dbReference type="Proteomes" id="UP000235023">
    <property type="component" value="Unassembled WGS sequence"/>
</dbReference>
<keyword evidence="3" id="KW-0804">Transcription</keyword>
<dbReference type="AlphaFoldDB" id="A0A2J5HRN2"/>
<dbReference type="PROSITE" id="PS50048">
    <property type="entry name" value="ZN2_CY6_FUNGAL_2"/>
    <property type="match status" value="1"/>
</dbReference>
<keyword evidence="4" id="KW-0539">Nucleus</keyword>
<dbReference type="PANTHER" id="PTHR38111">
    <property type="entry name" value="ZN(2)-C6 FUNGAL-TYPE DOMAIN-CONTAINING PROTEIN-RELATED"/>
    <property type="match status" value="1"/>
</dbReference>
<dbReference type="PANTHER" id="PTHR38111:SF11">
    <property type="entry name" value="TRANSCRIPTION FACTOR DOMAIN-CONTAINING PROTEIN-RELATED"/>
    <property type="match status" value="1"/>
</dbReference>
<dbReference type="CDD" id="cd00067">
    <property type="entry name" value="GAL4"/>
    <property type="match status" value="1"/>
</dbReference>
<evidence type="ECO:0000256" key="1">
    <source>
        <dbReference type="ARBA" id="ARBA00023015"/>
    </source>
</evidence>
<reference evidence="7" key="1">
    <citation type="submission" date="2017-12" db="EMBL/GenBank/DDBJ databases">
        <authorList>
            <consortium name="DOE Joint Genome Institute"/>
            <person name="Mondo S.J."/>
            <person name="Kjaerbolling I."/>
            <person name="Vesth T.C."/>
            <person name="Frisvad J.C."/>
            <person name="Nybo J.L."/>
            <person name="Theobald S."/>
            <person name="Kuo A."/>
            <person name="Bowyer P."/>
            <person name="Matsuda Y."/>
            <person name="Lyhne E.K."/>
            <person name="Kogle M.E."/>
            <person name="Clum A."/>
            <person name="Lipzen A."/>
            <person name="Salamov A."/>
            <person name="Ngan C.Y."/>
            <person name="Daum C."/>
            <person name="Chiniquy J."/>
            <person name="Barry K."/>
            <person name="LaButti K."/>
            <person name="Haridas S."/>
            <person name="Simmons B.A."/>
            <person name="Magnuson J.K."/>
            <person name="Mortensen U.H."/>
            <person name="Larsen T.O."/>
            <person name="Grigoriev I.V."/>
            <person name="Baker S.E."/>
            <person name="Andersen M.R."/>
            <person name="Nordberg H.P."/>
            <person name="Cantor M.N."/>
            <person name="Hua S.X."/>
        </authorList>
    </citation>
    <scope>NUCLEOTIDE SEQUENCE [LARGE SCALE GENOMIC DNA]</scope>
    <source>
        <strain evidence="7">IBT 19404</strain>
    </source>
</reference>
<dbReference type="Gene3D" id="4.10.240.10">
    <property type="entry name" value="Zn(2)-C6 fungal-type DNA-binding domain"/>
    <property type="match status" value="1"/>
</dbReference>
<accession>A0A2J5HRN2</accession>
<dbReference type="SUPFAM" id="SSF57701">
    <property type="entry name" value="Zn2/Cys6 DNA-binding domain"/>
    <property type="match status" value="1"/>
</dbReference>
<dbReference type="GO" id="GO:0008270">
    <property type="term" value="F:zinc ion binding"/>
    <property type="evidence" value="ECO:0007669"/>
    <property type="project" value="InterPro"/>
</dbReference>